<dbReference type="GeneID" id="48307233"/>
<protein>
    <submittedName>
        <fullName evidence="1">Uncharacterized protein</fullName>
    </submittedName>
</protein>
<evidence type="ECO:0000313" key="1">
    <source>
        <dbReference type="EMBL" id="ANY71674.1"/>
    </source>
</evidence>
<dbReference type="RefSeq" id="WP_099476705.1">
    <property type="nucleotide sequence ID" value="NZ_CP016809.1"/>
</dbReference>
<name>A0A1B2DVD9_9BACL</name>
<organism evidence="1">
    <name type="scientific">Paenibacillus ihbetae</name>
    <dbReference type="NCBI Taxonomy" id="1870820"/>
    <lineage>
        <taxon>Bacteria</taxon>
        <taxon>Bacillati</taxon>
        <taxon>Bacillota</taxon>
        <taxon>Bacilli</taxon>
        <taxon>Bacillales</taxon>
        <taxon>Paenibacillaceae</taxon>
        <taxon>Paenibacillus</taxon>
    </lineage>
</organism>
<proteinExistence type="predicted"/>
<dbReference type="EMBL" id="CP016809">
    <property type="protein sequence ID" value="ANY71674.1"/>
    <property type="molecule type" value="Genomic_DNA"/>
</dbReference>
<sequence length="146" mass="16506">MNNQVKLIDADKLMKWLEESPEAAKFWLTQVEPIEKYDLIEDAIGMGKFDPDTPPVPTIGCSECDYKGYFEYETGVVDEGTQIKEIAKEPCDCVIDRVPTIKPGDTRNAEKILDGVLREIDKLKLRTINPAAFKRVMDIINGEVVE</sequence>
<dbReference type="KEGG" id="pib:BBD41_03240"/>
<reference evidence="1" key="1">
    <citation type="submission" date="2016-08" db="EMBL/GenBank/DDBJ databases">
        <title>Complete Genome Seqeunce of Paenibacillus sp. nov. IHBB 9852 from high altitute lake of Indian trans-Himalayas.</title>
        <authorList>
            <person name="Kiran S."/>
            <person name="Swarnkar M.K."/>
            <person name="Rana A."/>
            <person name="Tewari R."/>
            <person name="Gulati A."/>
        </authorList>
    </citation>
    <scope>NUCLEOTIDE SEQUENCE [LARGE SCALE GENOMIC DNA]</scope>
    <source>
        <strain evidence="1">IHBB 9852</strain>
    </source>
</reference>
<accession>A0A1B2DVD9</accession>
<dbReference type="AlphaFoldDB" id="A0A1B2DVD9"/>
<gene>
    <name evidence="1" type="ORF">BBD41_03240</name>
</gene>